<dbReference type="Gramene" id="CDP20489">
    <property type="protein sequence ID" value="CDP20489"/>
    <property type="gene ID" value="GSCOC_T00011430001"/>
</dbReference>
<feature type="transmembrane region" description="Helical" evidence="1">
    <location>
        <begin position="21"/>
        <end position="41"/>
    </location>
</feature>
<sequence length="147" mass="16652">MDTPLDSLSPSRKAKGDKGKSHTIFTFGLVFGGVFSISYTMNPHLTWSKLHCFPAVPFLLQLIPSNASNHIYCKLSTSLTSLSSFLEPLQPSLSLSCRRRFRLVKFFPFVKSLLSFLGLPISTFVWKWKIQGERRCPTSLKLEIHLC</sequence>
<keyword evidence="1" id="KW-0472">Membrane</keyword>
<gene>
    <name evidence="2" type="ORF">GSCOC_T00011430001</name>
</gene>
<organism evidence="2 3">
    <name type="scientific">Coffea canephora</name>
    <name type="common">Robusta coffee</name>
    <dbReference type="NCBI Taxonomy" id="49390"/>
    <lineage>
        <taxon>Eukaryota</taxon>
        <taxon>Viridiplantae</taxon>
        <taxon>Streptophyta</taxon>
        <taxon>Embryophyta</taxon>
        <taxon>Tracheophyta</taxon>
        <taxon>Spermatophyta</taxon>
        <taxon>Magnoliopsida</taxon>
        <taxon>eudicotyledons</taxon>
        <taxon>Gunneridae</taxon>
        <taxon>Pentapetalae</taxon>
        <taxon>asterids</taxon>
        <taxon>lamiids</taxon>
        <taxon>Gentianales</taxon>
        <taxon>Rubiaceae</taxon>
        <taxon>Ixoroideae</taxon>
        <taxon>Gardenieae complex</taxon>
        <taxon>Bertiereae - Coffeeae clade</taxon>
        <taxon>Coffeeae</taxon>
        <taxon>Coffea</taxon>
    </lineage>
</organism>
<keyword evidence="1" id="KW-0812">Transmembrane</keyword>
<keyword evidence="3" id="KW-1185">Reference proteome</keyword>
<proteinExistence type="predicted"/>
<dbReference type="EMBL" id="HG740353">
    <property type="protein sequence ID" value="CDP20489.1"/>
    <property type="molecule type" value="Genomic_DNA"/>
</dbReference>
<feature type="transmembrane region" description="Helical" evidence="1">
    <location>
        <begin position="106"/>
        <end position="126"/>
    </location>
</feature>
<dbReference type="AlphaFoldDB" id="A0A068VIS2"/>
<name>A0A068VIS2_COFCA</name>
<dbReference type="InParanoid" id="A0A068VIS2"/>
<keyword evidence="1" id="KW-1133">Transmembrane helix</keyword>
<protein>
    <submittedName>
        <fullName evidence="2">DH200=94 genomic scaffold, scaffold_1269</fullName>
    </submittedName>
</protein>
<evidence type="ECO:0000313" key="2">
    <source>
        <dbReference type="EMBL" id="CDP20489.1"/>
    </source>
</evidence>
<evidence type="ECO:0000313" key="3">
    <source>
        <dbReference type="Proteomes" id="UP000295252"/>
    </source>
</evidence>
<reference evidence="3" key="1">
    <citation type="journal article" date="2014" name="Science">
        <title>The coffee genome provides insight into the convergent evolution of caffeine biosynthesis.</title>
        <authorList>
            <person name="Denoeud F."/>
            <person name="Carretero-Paulet L."/>
            <person name="Dereeper A."/>
            <person name="Droc G."/>
            <person name="Guyot R."/>
            <person name="Pietrella M."/>
            <person name="Zheng C."/>
            <person name="Alberti A."/>
            <person name="Anthony F."/>
            <person name="Aprea G."/>
            <person name="Aury J.M."/>
            <person name="Bento P."/>
            <person name="Bernard M."/>
            <person name="Bocs S."/>
            <person name="Campa C."/>
            <person name="Cenci A."/>
            <person name="Combes M.C."/>
            <person name="Crouzillat D."/>
            <person name="Da Silva C."/>
            <person name="Daddiego L."/>
            <person name="De Bellis F."/>
            <person name="Dussert S."/>
            <person name="Garsmeur O."/>
            <person name="Gayraud T."/>
            <person name="Guignon V."/>
            <person name="Jahn K."/>
            <person name="Jamilloux V."/>
            <person name="Joet T."/>
            <person name="Labadie K."/>
            <person name="Lan T."/>
            <person name="Leclercq J."/>
            <person name="Lepelley M."/>
            <person name="Leroy T."/>
            <person name="Li L.T."/>
            <person name="Librado P."/>
            <person name="Lopez L."/>
            <person name="Munoz A."/>
            <person name="Noel B."/>
            <person name="Pallavicini A."/>
            <person name="Perrotta G."/>
            <person name="Poncet V."/>
            <person name="Pot D."/>
            <person name="Priyono X."/>
            <person name="Rigoreau M."/>
            <person name="Rouard M."/>
            <person name="Rozas J."/>
            <person name="Tranchant-Dubreuil C."/>
            <person name="VanBuren R."/>
            <person name="Zhang Q."/>
            <person name="Andrade A.C."/>
            <person name="Argout X."/>
            <person name="Bertrand B."/>
            <person name="de Kochko A."/>
            <person name="Graziosi G."/>
            <person name="Henry R.J."/>
            <person name="Jayarama X."/>
            <person name="Ming R."/>
            <person name="Nagai C."/>
            <person name="Rounsley S."/>
            <person name="Sankoff D."/>
            <person name="Giuliano G."/>
            <person name="Albert V.A."/>
            <person name="Wincker P."/>
            <person name="Lashermes P."/>
        </authorList>
    </citation>
    <scope>NUCLEOTIDE SEQUENCE [LARGE SCALE GENOMIC DNA]</scope>
    <source>
        <strain evidence="3">cv. DH200-94</strain>
    </source>
</reference>
<accession>A0A068VIS2</accession>
<dbReference type="Proteomes" id="UP000295252">
    <property type="component" value="Unassembled WGS sequence"/>
</dbReference>
<evidence type="ECO:0000256" key="1">
    <source>
        <dbReference type="SAM" id="Phobius"/>
    </source>
</evidence>